<dbReference type="FunFam" id="3.40.50.720:FF:000065">
    <property type="entry name" value="UDP-glucuronic acid decarboxylase 1"/>
    <property type="match status" value="1"/>
</dbReference>
<dbReference type="PANTHER" id="PTHR43750">
    <property type="entry name" value="UDP-GLUCOSE 6-DEHYDROGENASE TUAD"/>
    <property type="match status" value="1"/>
</dbReference>
<feature type="binding site" evidence="18">
    <location>
        <position position="548"/>
    </location>
    <ligand>
        <name>substrate</name>
    </ligand>
</feature>
<evidence type="ECO:0000256" key="8">
    <source>
        <dbReference type="ARBA" id="ARBA00022989"/>
    </source>
</evidence>
<dbReference type="GO" id="GO:0003979">
    <property type="term" value="F:UDP-glucose 6-dehydrogenase activity"/>
    <property type="evidence" value="ECO:0007669"/>
    <property type="project" value="UniProtKB-EC"/>
</dbReference>
<evidence type="ECO:0000256" key="4">
    <source>
        <dbReference type="ARBA" id="ARBA00012954"/>
    </source>
</evidence>
<organism evidence="21 22">
    <name type="scientific">Mycolicibacterium iranicum</name>
    <name type="common">Mycobacterium iranicum</name>
    <dbReference type="NCBI Taxonomy" id="912594"/>
    <lineage>
        <taxon>Bacteria</taxon>
        <taxon>Bacillati</taxon>
        <taxon>Actinomycetota</taxon>
        <taxon>Actinomycetes</taxon>
        <taxon>Mycobacteriales</taxon>
        <taxon>Mycobacteriaceae</taxon>
        <taxon>Mycolicibacterium</taxon>
    </lineage>
</organism>
<feature type="active site" description="Nucleophile" evidence="17">
    <location>
        <position position="604"/>
    </location>
</feature>
<dbReference type="AlphaFoldDB" id="A0A1X1X0V7"/>
<comment type="pathway">
    <text evidence="2">Nucleotide-sugar biosynthesis; UDP-alpha-D-glucuronate biosynthesis; UDP-alpha-D-glucuronate from UDP-alpha-D-glucose: step 1/1.</text>
</comment>
<evidence type="ECO:0000256" key="7">
    <source>
        <dbReference type="ARBA" id="ARBA00022968"/>
    </source>
</evidence>
<evidence type="ECO:0000256" key="15">
    <source>
        <dbReference type="ARBA" id="ARBA00037859"/>
    </source>
</evidence>
<feature type="binding site" evidence="18">
    <location>
        <begin position="593"/>
        <end position="597"/>
    </location>
    <ligand>
        <name>substrate</name>
    </ligand>
</feature>
<proteinExistence type="inferred from homology"/>
<keyword evidence="13" id="KW-0325">Glycoprotein</keyword>
<evidence type="ECO:0000256" key="1">
    <source>
        <dbReference type="ARBA" id="ARBA00004323"/>
    </source>
</evidence>
<reference evidence="21 22" key="1">
    <citation type="submission" date="2016-01" db="EMBL/GenBank/DDBJ databases">
        <title>The new phylogeny of the genus Mycobacterium.</title>
        <authorList>
            <person name="Tarcisio F."/>
            <person name="Conor M."/>
            <person name="Antonella G."/>
            <person name="Elisabetta G."/>
            <person name="Giulia F.S."/>
            <person name="Sara T."/>
            <person name="Anna F."/>
            <person name="Clotilde B."/>
            <person name="Roberto B."/>
            <person name="Veronica D.S."/>
            <person name="Fabio R."/>
            <person name="Monica P."/>
            <person name="Olivier J."/>
            <person name="Enrico T."/>
            <person name="Nicola S."/>
        </authorList>
    </citation>
    <scope>NUCLEOTIDE SEQUENCE [LARGE SCALE GENOMIC DNA]</scope>
    <source>
        <strain evidence="21 22">DSM 45541</strain>
    </source>
</reference>
<evidence type="ECO:0000256" key="6">
    <source>
        <dbReference type="ARBA" id="ARBA00022793"/>
    </source>
</evidence>
<evidence type="ECO:0000256" key="18">
    <source>
        <dbReference type="PIRSR" id="PIRSR500134-2"/>
    </source>
</evidence>
<feature type="binding site" evidence="19">
    <location>
        <position position="488"/>
    </location>
    <ligand>
        <name>NAD(+)</name>
        <dbReference type="ChEBI" id="CHEBI:57540"/>
    </ligand>
</feature>
<dbReference type="Pfam" id="PF00984">
    <property type="entry name" value="UDPG_MGDP_dh"/>
    <property type="match status" value="1"/>
</dbReference>
<dbReference type="Gene3D" id="1.20.5.100">
    <property type="entry name" value="Cytochrome c1, transmembrane anchor, C-terminal"/>
    <property type="match status" value="1"/>
</dbReference>
<dbReference type="EMBL" id="LQPC01000009">
    <property type="protein sequence ID" value="ORV92516.1"/>
    <property type="molecule type" value="Genomic_DNA"/>
</dbReference>
<dbReference type="InterPro" id="IPR008927">
    <property type="entry name" value="6-PGluconate_DH-like_C_sf"/>
</dbReference>
<feature type="binding site" evidence="19">
    <location>
        <position position="607"/>
    </location>
    <ligand>
        <name>NAD(+)</name>
        <dbReference type="ChEBI" id="CHEBI:57540"/>
    </ligand>
</feature>
<keyword evidence="12" id="KW-0472">Membrane</keyword>
<dbReference type="InterPro" id="IPR036291">
    <property type="entry name" value="NAD(P)-bd_dom_sf"/>
</dbReference>
<dbReference type="PANTHER" id="PTHR43750:SF3">
    <property type="entry name" value="UDP-GLUCOSE 6-DEHYDROGENASE TUAD"/>
    <property type="match status" value="1"/>
</dbReference>
<evidence type="ECO:0000256" key="19">
    <source>
        <dbReference type="PIRSR" id="PIRSR500134-3"/>
    </source>
</evidence>
<evidence type="ECO:0000256" key="11">
    <source>
        <dbReference type="ARBA" id="ARBA00023034"/>
    </source>
</evidence>
<evidence type="ECO:0000313" key="21">
    <source>
        <dbReference type="EMBL" id="ORV92516.1"/>
    </source>
</evidence>
<feature type="binding site" evidence="19">
    <location>
        <position position="417"/>
    </location>
    <ligand>
        <name>NAD(+)</name>
        <dbReference type="ChEBI" id="CHEBI:57540"/>
    </ligand>
</feature>
<keyword evidence="6" id="KW-0210">Decarboxylase</keyword>
<evidence type="ECO:0000256" key="12">
    <source>
        <dbReference type="ARBA" id="ARBA00023136"/>
    </source>
</evidence>
<comment type="catalytic activity">
    <reaction evidence="16">
        <text>UDP-alpha-D-glucose + 2 NAD(+) + H2O = UDP-alpha-D-glucuronate + 2 NADH + 3 H(+)</text>
        <dbReference type="Rhea" id="RHEA:23596"/>
        <dbReference type="ChEBI" id="CHEBI:15377"/>
        <dbReference type="ChEBI" id="CHEBI:15378"/>
        <dbReference type="ChEBI" id="CHEBI:57540"/>
        <dbReference type="ChEBI" id="CHEBI:57945"/>
        <dbReference type="ChEBI" id="CHEBI:58052"/>
        <dbReference type="ChEBI" id="CHEBI:58885"/>
        <dbReference type="EC" id="1.1.1.22"/>
    </reaction>
</comment>
<dbReference type="InterPro" id="IPR001509">
    <property type="entry name" value="Epimerase_deHydtase"/>
</dbReference>
<gene>
    <name evidence="21" type="ORF">AWC12_02805</name>
</gene>
<feature type="domain" description="UDP-glucose/GDP-mannose dehydrogenase C-terminal" evidence="20">
    <location>
        <begin position="657"/>
        <end position="757"/>
    </location>
</feature>
<keyword evidence="7" id="KW-0735">Signal-anchor</keyword>
<evidence type="ECO:0000256" key="3">
    <source>
        <dbReference type="ARBA" id="ARBA00006601"/>
    </source>
</evidence>
<dbReference type="SUPFAM" id="SSF51735">
    <property type="entry name" value="NAD(P)-binding Rossmann-fold domains"/>
    <property type="match status" value="2"/>
</dbReference>
<evidence type="ECO:0000256" key="9">
    <source>
        <dbReference type="ARBA" id="ARBA00023002"/>
    </source>
</evidence>
<dbReference type="InterPro" id="IPR017476">
    <property type="entry name" value="UDP-Glc/GDP-Man"/>
</dbReference>
<dbReference type="PIRSF" id="PIRSF000124">
    <property type="entry name" value="UDPglc_GDPman_dh"/>
    <property type="match status" value="1"/>
</dbReference>
<evidence type="ECO:0000256" key="14">
    <source>
        <dbReference type="ARBA" id="ARBA00023239"/>
    </source>
</evidence>
<dbReference type="GO" id="GO:0006065">
    <property type="term" value="P:UDP-glucuronate biosynthetic process"/>
    <property type="evidence" value="ECO:0007669"/>
    <property type="project" value="UniProtKB-UniPathway"/>
</dbReference>
<dbReference type="NCBIfam" id="TIGR03026">
    <property type="entry name" value="NDP-sugDHase"/>
    <property type="match status" value="1"/>
</dbReference>
<dbReference type="Proteomes" id="UP000193622">
    <property type="component" value="Unassembled WGS sequence"/>
</dbReference>
<evidence type="ECO:0000313" key="22">
    <source>
        <dbReference type="Proteomes" id="UP000193622"/>
    </source>
</evidence>
<evidence type="ECO:0000259" key="20">
    <source>
        <dbReference type="SMART" id="SM00984"/>
    </source>
</evidence>
<evidence type="ECO:0000256" key="17">
    <source>
        <dbReference type="PIRSR" id="PIRSR500134-1"/>
    </source>
</evidence>
<dbReference type="GO" id="GO:0051287">
    <property type="term" value="F:NAD binding"/>
    <property type="evidence" value="ECO:0007669"/>
    <property type="project" value="InterPro"/>
</dbReference>
<keyword evidence="8" id="KW-1133">Transmembrane helix</keyword>
<feature type="binding site" evidence="18">
    <location>
        <position position="601"/>
    </location>
    <ligand>
        <name>substrate</name>
    </ligand>
</feature>
<dbReference type="SMART" id="SM00984">
    <property type="entry name" value="UDPG_MGDP_dh_C"/>
    <property type="match status" value="1"/>
</dbReference>
<protein>
    <recommendedName>
        <fullName evidence="4">UDP-glucose 6-dehydrogenase</fullName>
        <ecNumber evidence="4">1.1.1.22</ecNumber>
    </recommendedName>
</protein>
<keyword evidence="11" id="KW-0333">Golgi apparatus</keyword>
<evidence type="ECO:0000256" key="10">
    <source>
        <dbReference type="ARBA" id="ARBA00023027"/>
    </source>
</evidence>
<sequence length="772" mass="83284">MRQRAVISGGAGFIGSFLVERLLAQDIDVVCIDNFVTGSPDNVAHLQGHDGFRLIKADVSDFVSIPGPVDYVLHFASPASPIDYAELPIQTMKAGSLGTLHTLGLAKEKGARYLLASTSETYGDPHVHPQPESYWGNVNPVGPRACYDEAKRFAEALTVSYRKMHGVNTAIMRIFNTYGPRMRPNDGRAIPNFITQALAGEPITVHGDGSHTRSVCYVDDLVEGALQLLFSDLAGPVNIGNPHELSILELAEFIRELAGSESPVEFVARPQDDPSQRQPDITLARTALQWEPQVAPRDGLLKTIAWFRDLNEGAERAVASTPLQPAEAHPRHKVAVIGTGYVGAVTSTCLAYLGHTVCGLDSDSSRAGQLNKGQAPFHEPGLPEMLEASLATGRLRFTDQPAEALSDADFVFLCVGTPPGPDGSPDLAQLESAIQSLAPYLRAGVVIVNKSTVPVGSGNWTRTILEDALEGNRQLSFHVVSNPEFLREGCALEDFLYPDRIVLGGPEADVSRVAELYQPVLDQSFEGGRRDIKPSLITTELASAEMIKYAANAFLATKISFANEIAQLCEVFGADVREVIPAIGADHRVGSAFLNPGVGWGGSCFGKDVAALISSGQEYGYTPSMLQATVEINKRQRSSAVRKLQRELHMLKGRRIALLGLTFKPGTDDLRDAPALDIAKRLIAAGAIVSAYDPVVKTLPSEYSAVRMADDAYEAANRVDAVVLTTEWPEFRLLDPAGLRRVMRGDLIVDGRNILPEASFAGSGLRLMGFGW</sequence>
<evidence type="ECO:0000256" key="2">
    <source>
        <dbReference type="ARBA" id="ARBA00004701"/>
    </source>
</evidence>
<dbReference type="InterPro" id="IPR036220">
    <property type="entry name" value="UDP-Glc/GDP-Man_DH_C_sf"/>
</dbReference>
<dbReference type="CDD" id="cd05230">
    <property type="entry name" value="UGD_SDR_e"/>
    <property type="match status" value="1"/>
</dbReference>
<dbReference type="PIRSF" id="PIRSF500134">
    <property type="entry name" value="UDPglc_DH_bac"/>
    <property type="match status" value="1"/>
</dbReference>
<feature type="binding site" evidence="19">
    <location>
        <position position="366"/>
    </location>
    <ligand>
        <name>NAD(+)</name>
        <dbReference type="ChEBI" id="CHEBI:57540"/>
    </ligand>
</feature>
<dbReference type="UniPathway" id="UPA00038">
    <property type="reaction ID" value="UER00491"/>
</dbReference>
<dbReference type="InterPro" id="IPR028357">
    <property type="entry name" value="UDPglc_DH_bac"/>
</dbReference>
<evidence type="ECO:0000256" key="13">
    <source>
        <dbReference type="ARBA" id="ARBA00023180"/>
    </source>
</evidence>
<dbReference type="InterPro" id="IPR014026">
    <property type="entry name" value="UDP-Glc/GDP-Man_DH_dimer"/>
</dbReference>
<accession>A0A1X1X0V7</accession>
<dbReference type="GO" id="GO:0016831">
    <property type="term" value="F:carboxy-lyase activity"/>
    <property type="evidence" value="ECO:0007669"/>
    <property type="project" value="UniProtKB-KW"/>
</dbReference>
<keyword evidence="5" id="KW-0812">Transmembrane</keyword>
<keyword evidence="10 19" id="KW-0520">NAD</keyword>
<evidence type="ECO:0000256" key="5">
    <source>
        <dbReference type="ARBA" id="ARBA00022692"/>
    </source>
</evidence>
<keyword evidence="14" id="KW-0456">Lyase</keyword>
<dbReference type="EC" id="1.1.1.22" evidence="4"/>
<dbReference type="InterPro" id="IPR014027">
    <property type="entry name" value="UDP-Glc/GDP-Man_DH_C"/>
</dbReference>
<feature type="binding site" evidence="19">
    <location>
        <position position="361"/>
    </location>
    <ligand>
        <name>NAD(+)</name>
        <dbReference type="ChEBI" id="CHEBI:57540"/>
    </ligand>
</feature>
<dbReference type="SUPFAM" id="SSF48179">
    <property type="entry name" value="6-phosphogluconate dehydrogenase C-terminal domain-like"/>
    <property type="match status" value="1"/>
</dbReference>
<feature type="binding site" evidence="19">
    <location>
        <position position="452"/>
    </location>
    <ligand>
        <name>NAD(+)</name>
        <dbReference type="ChEBI" id="CHEBI:57540"/>
    </ligand>
</feature>
<dbReference type="GO" id="GO:0000271">
    <property type="term" value="P:polysaccharide biosynthetic process"/>
    <property type="evidence" value="ECO:0007669"/>
    <property type="project" value="InterPro"/>
</dbReference>
<evidence type="ECO:0000256" key="16">
    <source>
        <dbReference type="ARBA" id="ARBA00047473"/>
    </source>
</evidence>
<dbReference type="Pfam" id="PF03721">
    <property type="entry name" value="UDPG_MGDP_dh_N"/>
    <property type="match status" value="1"/>
</dbReference>
<feature type="binding site" evidence="18">
    <location>
        <begin position="485"/>
        <end position="488"/>
    </location>
    <ligand>
        <name>substrate</name>
    </ligand>
</feature>
<name>A0A1X1X0V7_MYCIR</name>
<dbReference type="Pfam" id="PF03720">
    <property type="entry name" value="UDPG_MGDP_dh_C"/>
    <property type="match status" value="1"/>
</dbReference>
<feature type="binding site" evidence="19">
    <location>
        <position position="671"/>
    </location>
    <ligand>
        <name>NAD(+)</name>
        <dbReference type="ChEBI" id="CHEBI:57540"/>
    </ligand>
</feature>
<dbReference type="InterPro" id="IPR001732">
    <property type="entry name" value="UDP-Glc/GDP-Man_DH_N"/>
</dbReference>
<keyword evidence="9" id="KW-0560">Oxidoreductase</keyword>
<feature type="binding site" evidence="18">
    <location>
        <position position="664"/>
    </location>
    <ligand>
        <name>substrate</name>
    </ligand>
</feature>
<comment type="caution">
    <text evidence="21">The sequence shown here is derived from an EMBL/GenBank/DDBJ whole genome shotgun (WGS) entry which is preliminary data.</text>
</comment>
<dbReference type="SUPFAM" id="SSF52413">
    <property type="entry name" value="UDP-glucose/GDP-mannose dehydrogenase C-terminal domain"/>
    <property type="match status" value="1"/>
</dbReference>
<comment type="subcellular location">
    <subcellularLocation>
        <location evidence="1">Golgi apparatus membrane</location>
        <topology evidence="1">Single-pass type II membrane protein</topology>
    </subcellularLocation>
    <subcellularLocation>
        <location evidence="15">Golgi apparatus</location>
        <location evidence="15">Golgi stack membrane</location>
    </subcellularLocation>
</comment>
<comment type="similarity">
    <text evidence="3">Belongs to the UDP-glucose/GDP-mannose dehydrogenase family.</text>
</comment>
<dbReference type="Pfam" id="PF01370">
    <property type="entry name" value="Epimerase"/>
    <property type="match status" value="1"/>
</dbReference>
<dbReference type="Gene3D" id="3.40.50.720">
    <property type="entry name" value="NAD(P)-binding Rossmann-like Domain"/>
    <property type="match status" value="3"/>
</dbReference>